<gene>
    <name evidence="14" type="primary">UBC9_1</name>
    <name evidence="14" type="ORF">Cantr_10203</name>
</gene>
<dbReference type="AlphaFoldDB" id="A0A367YC90"/>
<dbReference type="InterPro" id="IPR000608">
    <property type="entry name" value="UBC"/>
</dbReference>
<dbReference type="InterPro" id="IPR023313">
    <property type="entry name" value="UBQ-conjugating_AS"/>
</dbReference>
<keyword evidence="5 12" id="KW-0833">Ubl conjugation pathway</keyword>
<evidence type="ECO:0000256" key="10">
    <source>
        <dbReference type="ARBA" id="ARBA00081544"/>
    </source>
</evidence>
<feature type="active site" description="Glycyl thioester intermediate" evidence="11">
    <location>
        <position position="94"/>
    </location>
</feature>
<evidence type="ECO:0000256" key="9">
    <source>
        <dbReference type="ARBA" id="ARBA00044296"/>
    </source>
</evidence>
<proteinExistence type="inferred from homology"/>
<feature type="domain" description="UBC core" evidence="13">
    <location>
        <begin position="5"/>
        <end position="157"/>
    </location>
</feature>
<evidence type="ECO:0000256" key="7">
    <source>
        <dbReference type="ARBA" id="ARBA00023242"/>
    </source>
</evidence>
<dbReference type="SUPFAM" id="SSF54495">
    <property type="entry name" value="UBC-like"/>
    <property type="match status" value="1"/>
</dbReference>
<evidence type="ECO:0000313" key="14">
    <source>
        <dbReference type="EMBL" id="RCK63280.1"/>
    </source>
</evidence>
<dbReference type="Pfam" id="PF00179">
    <property type="entry name" value="UQ_con"/>
    <property type="match status" value="1"/>
</dbReference>
<dbReference type="EMBL" id="QLNQ01000024">
    <property type="protein sequence ID" value="RCK63280.1"/>
    <property type="molecule type" value="Genomic_DNA"/>
</dbReference>
<evidence type="ECO:0000256" key="12">
    <source>
        <dbReference type="RuleBase" id="RU362109"/>
    </source>
</evidence>
<dbReference type="Gene3D" id="3.10.110.10">
    <property type="entry name" value="Ubiquitin Conjugating Enzyme"/>
    <property type="match status" value="1"/>
</dbReference>
<dbReference type="Proteomes" id="UP000253472">
    <property type="component" value="Unassembled WGS sequence"/>
</dbReference>
<evidence type="ECO:0000256" key="8">
    <source>
        <dbReference type="ARBA" id="ARBA00039165"/>
    </source>
</evidence>
<dbReference type="SMART" id="SM00212">
    <property type="entry name" value="UBCc"/>
    <property type="match status" value="1"/>
</dbReference>
<dbReference type="GO" id="GO:0016925">
    <property type="term" value="P:protein sumoylation"/>
    <property type="evidence" value="ECO:0007669"/>
    <property type="project" value="UniProtKB-ARBA"/>
</dbReference>
<accession>A0A367YC90</accession>
<sequence length="159" mass="18101">MSATLSLTRLQEERKQWRKNHPYGFYAKPKKAPDGSLNLRSWEAGIPGKEGTIWAGALYPVTIEFPEEYPSKPPKVQFPKDFYHPNVYPSGTVCLSILNEDSDWRPVITLKQILLGVQDLLDTPNVKSPAGNSYMAFLKNPAEYERMVKLQAKKYAQVE</sequence>
<keyword evidence="3" id="KW-0808">Transferase</keyword>
<dbReference type="InterPro" id="IPR050113">
    <property type="entry name" value="Ub_conjugating_enzyme"/>
</dbReference>
<evidence type="ECO:0000256" key="11">
    <source>
        <dbReference type="PROSITE-ProRule" id="PRU10133"/>
    </source>
</evidence>
<comment type="caution">
    <text evidence="14">The sequence shown here is derived from an EMBL/GenBank/DDBJ whole genome shotgun (WGS) entry which is preliminary data.</text>
</comment>
<dbReference type="InterPro" id="IPR016135">
    <property type="entry name" value="UBQ-conjugating_enzyme/RWD"/>
</dbReference>
<evidence type="ECO:0000256" key="6">
    <source>
        <dbReference type="ARBA" id="ARBA00022840"/>
    </source>
</evidence>
<keyword evidence="7" id="KW-0539">Nucleus</keyword>
<dbReference type="PROSITE" id="PS50127">
    <property type="entry name" value="UBC_2"/>
    <property type="match status" value="1"/>
</dbReference>
<keyword evidence="4 12" id="KW-0547">Nucleotide-binding</keyword>
<dbReference type="GO" id="GO:0019789">
    <property type="term" value="F:SUMO transferase activity"/>
    <property type="evidence" value="ECO:0007669"/>
    <property type="project" value="UniProtKB-ARBA"/>
</dbReference>
<dbReference type="STRING" id="5486.A0A367YC90"/>
<dbReference type="PANTHER" id="PTHR24067">
    <property type="entry name" value="UBIQUITIN-CONJUGATING ENZYME E2"/>
    <property type="match status" value="1"/>
</dbReference>
<dbReference type="GO" id="GO:0005524">
    <property type="term" value="F:ATP binding"/>
    <property type="evidence" value="ECO:0007669"/>
    <property type="project" value="UniProtKB-UniRule"/>
</dbReference>
<evidence type="ECO:0000256" key="1">
    <source>
        <dbReference type="ARBA" id="ARBA00004123"/>
    </source>
</evidence>
<keyword evidence="15" id="KW-1185">Reference proteome</keyword>
<evidence type="ECO:0000256" key="5">
    <source>
        <dbReference type="ARBA" id="ARBA00022786"/>
    </source>
</evidence>
<comment type="subcellular location">
    <subcellularLocation>
        <location evidence="1">Nucleus</location>
    </subcellularLocation>
</comment>
<name>A0A367YC90_9ASCO</name>
<evidence type="ECO:0000259" key="13">
    <source>
        <dbReference type="PROSITE" id="PS50127"/>
    </source>
</evidence>
<evidence type="ECO:0000256" key="2">
    <source>
        <dbReference type="ARBA" id="ARBA00004718"/>
    </source>
</evidence>
<reference evidence="14 15" key="1">
    <citation type="submission" date="2018-06" db="EMBL/GenBank/DDBJ databases">
        <title>Whole genome sequencing of Candida tropicalis (genome annotated by CSBL at Korea University).</title>
        <authorList>
            <person name="Ahn J."/>
        </authorList>
    </citation>
    <scope>NUCLEOTIDE SEQUENCE [LARGE SCALE GENOMIC DNA]</scope>
    <source>
        <strain evidence="14 15">ATCC 20962</strain>
    </source>
</reference>
<dbReference type="PROSITE" id="PS00183">
    <property type="entry name" value="UBC_1"/>
    <property type="match status" value="1"/>
</dbReference>
<dbReference type="CDD" id="cd23798">
    <property type="entry name" value="UBCc_UBE2I"/>
    <property type="match status" value="1"/>
</dbReference>
<organism evidence="14 15">
    <name type="scientific">Candida viswanathii</name>
    <dbReference type="NCBI Taxonomy" id="5486"/>
    <lineage>
        <taxon>Eukaryota</taxon>
        <taxon>Fungi</taxon>
        <taxon>Dikarya</taxon>
        <taxon>Ascomycota</taxon>
        <taxon>Saccharomycotina</taxon>
        <taxon>Pichiomycetes</taxon>
        <taxon>Debaryomycetaceae</taxon>
        <taxon>Candida/Lodderomyces clade</taxon>
        <taxon>Candida</taxon>
    </lineage>
</organism>
<protein>
    <recommendedName>
        <fullName evidence="8">SUMO-conjugating enzyme UBC9</fullName>
    </recommendedName>
    <alternativeName>
        <fullName evidence="9">Ubiquitin carrier protein 9</fullName>
    </alternativeName>
    <alternativeName>
        <fullName evidence="10">Ubiquitin-conjugating enzyme E2-18 kDa</fullName>
    </alternativeName>
</protein>
<keyword evidence="6 12" id="KW-0067">ATP-binding</keyword>
<dbReference type="OrthoDB" id="6600758at2759"/>
<dbReference type="GO" id="GO:0005634">
    <property type="term" value="C:nucleus"/>
    <property type="evidence" value="ECO:0007669"/>
    <property type="project" value="UniProtKB-SubCell"/>
</dbReference>
<evidence type="ECO:0000313" key="15">
    <source>
        <dbReference type="Proteomes" id="UP000253472"/>
    </source>
</evidence>
<dbReference type="FunFam" id="3.10.110.10:FF:000035">
    <property type="entry name" value="SUMO-conjugating enzyme ubc9"/>
    <property type="match status" value="1"/>
</dbReference>
<evidence type="ECO:0000256" key="3">
    <source>
        <dbReference type="ARBA" id="ARBA00022679"/>
    </source>
</evidence>
<comment type="pathway">
    <text evidence="2">Protein modification; protein sumoylation.</text>
</comment>
<dbReference type="GO" id="GO:0005694">
    <property type="term" value="C:chromosome"/>
    <property type="evidence" value="ECO:0007669"/>
    <property type="project" value="UniProtKB-ARBA"/>
</dbReference>
<evidence type="ECO:0000256" key="4">
    <source>
        <dbReference type="ARBA" id="ARBA00022741"/>
    </source>
</evidence>
<comment type="similarity">
    <text evidence="12">Belongs to the ubiquitin-conjugating enzyme family.</text>
</comment>